<evidence type="ECO:0000313" key="2">
    <source>
        <dbReference type="EMBL" id="MXQ72563.1"/>
    </source>
</evidence>
<dbReference type="InterPro" id="IPR001347">
    <property type="entry name" value="SIS_dom"/>
</dbReference>
<keyword evidence="3" id="KW-1185">Reference proteome</keyword>
<reference evidence="2 3" key="2">
    <citation type="submission" date="2020-01" db="EMBL/GenBank/DDBJ databases">
        <title>Clostridiaceae sp. nov. isolated from the gut of human by culturomics.</title>
        <authorList>
            <person name="Chang Y."/>
        </authorList>
    </citation>
    <scope>NUCLEOTIDE SEQUENCE [LARGE SCALE GENOMIC DNA]</scope>
    <source>
        <strain evidence="2 3">DONG20-135</strain>
    </source>
</reference>
<dbReference type="InterPro" id="IPR046348">
    <property type="entry name" value="SIS_dom_sf"/>
</dbReference>
<evidence type="ECO:0000313" key="3">
    <source>
        <dbReference type="Proteomes" id="UP000434036"/>
    </source>
</evidence>
<dbReference type="GO" id="GO:0097367">
    <property type="term" value="F:carbohydrate derivative binding"/>
    <property type="evidence" value="ECO:0007669"/>
    <property type="project" value="InterPro"/>
</dbReference>
<dbReference type="SUPFAM" id="SSF53697">
    <property type="entry name" value="SIS domain"/>
    <property type="match status" value="1"/>
</dbReference>
<comment type="caution">
    <text evidence="2">The sequence shown here is derived from an EMBL/GenBank/DDBJ whole genome shotgun (WGS) entry which is preliminary data.</text>
</comment>
<gene>
    <name evidence="2" type="ORF">GSF08_01220</name>
</gene>
<dbReference type="AlphaFoldDB" id="A0A6N8U781"/>
<organism evidence="2 3">
    <name type="scientific">Copranaerobaculum intestinale</name>
    <dbReference type="NCBI Taxonomy" id="2692629"/>
    <lineage>
        <taxon>Bacteria</taxon>
        <taxon>Bacillati</taxon>
        <taxon>Bacillota</taxon>
        <taxon>Erysipelotrichia</taxon>
        <taxon>Erysipelotrichales</taxon>
        <taxon>Erysipelotrichaceae</taxon>
        <taxon>Copranaerobaculum</taxon>
    </lineage>
</organism>
<accession>A0A6N8U781</accession>
<reference evidence="2 3" key="1">
    <citation type="submission" date="2019-12" db="EMBL/GenBank/DDBJ databases">
        <authorList>
            <person name="Yang R."/>
        </authorList>
    </citation>
    <scope>NUCLEOTIDE SEQUENCE [LARGE SCALE GENOMIC DNA]</scope>
    <source>
        <strain evidence="2 3">DONG20-135</strain>
    </source>
</reference>
<feature type="domain" description="SIS" evidence="1">
    <location>
        <begin position="204"/>
        <end position="339"/>
    </location>
</feature>
<dbReference type="PANTHER" id="PTHR10937:SF17">
    <property type="entry name" value="GLUCOSAMINE-FRUCTOSE-6-PHOSPHATE AMINOTRANSFERASE"/>
    <property type="match status" value="1"/>
</dbReference>
<dbReference type="PANTHER" id="PTHR10937">
    <property type="entry name" value="GLUCOSAMINE--FRUCTOSE-6-PHOSPHATE AMINOTRANSFERASE, ISOMERIZING"/>
    <property type="match status" value="1"/>
</dbReference>
<protein>
    <submittedName>
        <fullName evidence="2">Sugar isomerase</fullName>
    </submittedName>
</protein>
<proteinExistence type="predicted"/>
<evidence type="ECO:0000259" key="1">
    <source>
        <dbReference type="PROSITE" id="PS51464"/>
    </source>
</evidence>
<dbReference type="GO" id="GO:0016853">
    <property type="term" value="F:isomerase activity"/>
    <property type="evidence" value="ECO:0007669"/>
    <property type="project" value="UniProtKB-KW"/>
</dbReference>
<dbReference type="GO" id="GO:0006002">
    <property type="term" value="P:fructose 6-phosphate metabolic process"/>
    <property type="evidence" value="ECO:0007669"/>
    <property type="project" value="TreeGrafter"/>
</dbReference>
<dbReference type="GO" id="GO:0006047">
    <property type="term" value="P:UDP-N-acetylglucosamine metabolic process"/>
    <property type="evidence" value="ECO:0007669"/>
    <property type="project" value="TreeGrafter"/>
</dbReference>
<dbReference type="Gene3D" id="3.40.50.10490">
    <property type="entry name" value="Glucose-6-phosphate isomerase like protein, domain 1"/>
    <property type="match status" value="2"/>
</dbReference>
<dbReference type="Pfam" id="PF01380">
    <property type="entry name" value="SIS"/>
    <property type="match status" value="1"/>
</dbReference>
<dbReference type="PROSITE" id="PS51464">
    <property type="entry name" value="SIS"/>
    <property type="match status" value="2"/>
</dbReference>
<name>A0A6N8U781_9FIRM</name>
<sequence length="357" mass="39405">MTLVDTIRRVPSVVEKVIGEREALTKAMFDYLGDRINTIDEIVLVGSGTSNTCSLTSQEFVEKASGLRTQVVLPNPFLNKSVYNPNALYIFTSQSGTSTLTQEAQIKMKNAGYATVALSESHDSPLAKESGTHVLMETDNEEYGCRTIGYCLSAFTQMIIAMEIGRKRGVLHDTDYDAYLKQASAAAAHHAQLCDETLTWFDRNKWKLMNKDSFIMYGAGSLYGVAVEGALKALEIAKRYICIGYEMDDGMHGPTMGFTNRHAVIILNDGRNVNIANGLAKYVKNEVSDAFVIGQNTLDDRDLAFDPVGGPFEFLEYAPVLEILAYRLAVDYGVEVLPWGEGGPLPEGKYFNTHDEE</sequence>
<dbReference type="Proteomes" id="UP000434036">
    <property type="component" value="Unassembled WGS sequence"/>
</dbReference>
<dbReference type="GO" id="GO:0004360">
    <property type="term" value="F:glutamine-fructose-6-phosphate transaminase (isomerizing) activity"/>
    <property type="evidence" value="ECO:0007669"/>
    <property type="project" value="TreeGrafter"/>
</dbReference>
<feature type="domain" description="SIS" evidence="1">
    <location>
        <begin position="32"/>
        <end position="164"/>
    </location>
</feature>
<dbReference type="GO" id="GO:0006487">
    <property type="term" value="P:protein N-linked glycosylation"/>
    <property type="evidence" value="ECO:0007669"/>
    <property type="project" value="TreeGrafter"/>
</dbReference>
<dbReference type="RefSeq" id="WP_160624053.1">
    <property type="nucleotide sequence ID" value="NZ_WUUQ01000001.1"/>
</dbReference>
<keyword evidence="2" id="KW-0413">Isomerase</keyword>
<dbReference type="EMBL" id="WUUQ01000001">
    <property type="protein sequence ID" value="MXQ72563.1"/>
    <property type="molecule type" value="Genomic_DNA"/>
</dbReference>